<accession>A0A0B2UKH1</accession>
<keyword evidence="6" id="KW-0539">Nucleus</keyword>
<evidence type="ECO:0000259" key="9">
    <source>
        <dbReference type="Pfam" id="PF05236"/>
    </source>
</evidence>
<proteinExistence type="inferred from homology"/>
<name>A0A0B2UKH1_9MICR</name>
<dbReference type="AlphaFoldDB" id="A0A0B2UKH1"/>
<evidence type="ECO:0000256" key="7">
    <source>
        <dbReference type="ARBA" id="ARBA00025346"/>
    </source>
</evidence>
<dbReference type="Proteomes" id="UP000031056">
    <property type="component" value="Unassembled WGS sequence"/>
</dbReference>
<organism evidence="10 11">
    <name type="scientific">Ordospora colligata OC4</name>
    <dbReference type="NCBI Taxonomy" id="1354746"/>
    <lineage>
        <taxon>Eukaryota</taxon>
        <taxon>Fungi</taxon>
        <taxon>Fungi incertae sedis</taxon>
        <taxon>Microsporidia</taxon>
        <taxon>Ordosporidae</taxon>
        <taxon>Ordospora</taxon>
    </lineage>
</organism>
<evidence type="ECO:0000256" key="6">
    <source>
        <dbReference type="ARBA" id="ARBA00023242"/>
    </source>
</evidence>
<dbReference type="InParanoid" id="A0A0B2UKH1"/>
<keyword evidence="5" id="KW-0804">Transcription</keyword>
<dbReference type="EMBL" id="JOKQ01000004">
    <property type="protein sequence ID" value="KHN69833.1"/>
    <property type="molecule type" value="Genomic_DNA"/>
</dbReference>
<dbReference type="GO" id="GO:0005669">
    <property type="term" value="C:transcription factor TFIID complex"/>
    <property type="evidence" value="ECO:0007669"/>
    <property type="project" value="InterPro"/>
</dbReference>
<dbReference type="Pfam" id="PF05236">
    <property type="entry name" value="TAF4"/>
    <property type="match status" value="1"/>
</dbReference>
<dbReference type="CDD" id="cd08045">
    <property type="entry name" value="HFD_TAF4"/>
    <property type="match status" value="1"/>
</dbReference>
<evidence type="ECO:0000313" key="11">
    <source>
        <dbReference type="Proteomes" id="UP000031056"/>
    </source>
</evidence>
<protein>
    <recommendedName>
        <fullName evidence="3">Transcription initiation factor TFIID subunit 4</fullName>
    </recommendedName>
    <alternativeName>
        <fullName evidence="8">TBP-associated factor 4</fullName>
    </alternativeName>
</protein>
<sequence>MNKEAFDKLPLDKKKIIEAAYFSTVRKEICASQFFGVCRGALSKDQFESLFSNNASAGAGAGPSKEQEEIKTEHLQDIIQYSGVDLKEEADQIVRDAETNVNFGEYDDEDINGQMNTLLNVQLFREFVMRAGSSRKVMIGEESLLLLFQVIKRKMIDFIEKMERASRNRVEYNLSEFIIRINNDLSRQLWCLEQIEKAEMEKFMIKKGEEEGKKKVKRTIQEREDLVIKKRMSNTVALAALGIQQKSWMSAEDVRMNEENTSFNSIYSPFDEKALDRKVHNRTITMKDFLYVLERDRRYNKSIFTIQHYFR</sequence>
<keyword evidence="4" id="KW-0805">Transcription regulation</keyword>
<evidence type="ECO:0000256" key="5">
    <source>
        <dbReference type="ARBA" id="ARBA00023163"/>
    </source>
</evidence>
<evidence type="ECO:0000256" key="2">
    <source>
        <dbReference type="ARBA" id="ARBA00006178"/>
    </source>
</evidence>
<reference evidence="10 11" key="1">
    <citation type="journal article" date="2014" name="MBio">
        <title>The Ordospora colligata genome; evolution of extreme reduction in microsporidia and host-to-parasite horizontal gene transfer.</title>
        <authorList>
            <person name="Pombert J.-F."/>
            <person name="Haag K.L."/>
            <person name="Beidas S."/>
            <person name="Ebert D."/>
            <person name="Keeling P.J."/>
        </authorList>
    </citation>
    <scope>NUCLEOTIDE SEQUENCE [LARGE SCALE GENOMIC DNA]</scope>
    <source>
        <strain evidence="10 11">OC4</strain>
    </source>
</reference>
<evidence type="ECO:0000256" key="8">
    <source>
        <dbReference type="ARBA" id="ARBA00031747"/>
    </source>
</evidence>
<keyword evidence="11" id="KW-1185">Reference proteome</keyword>
<feature type="domain" description="Transcription initiation factor TFIID component TAF4 C-terminal" evidence="9">
    <location>
        <begin position="75"/>
        <end position="304"/>
    </location>
</feature>
<comment type="similarity">
    <text evidence="2">Belongs to the TAF4 family.</text>
</comment>
<comment type="caution">
    <text evidence="10">The sequence shown here is derived from an EMBL/GenBank/DDBJ whole genome shotgun (WGS) entry which is preliminary data.</text>
</comment>
<dbReference type="VEuPathDB" id="MicrosporidiaDB:M896_040250"/>
<dbReference type="RefSeq" id="XP_014563875.1">
    <property type="nucleotide sequence ID" value="XM_014708389.1"/>
</dbReference>
<evidence type="ECO:0000256" key="3">
    <source>
        <dbReference type="ARBA" id="ARBA00017306"/>
    </source>
</evidence>
<comment type="subcellular location">
    <subcellularLocation>
        <location evidence="1">Nucleus</location>
    </subcellularLocation>
</comment>
<dbReference type="HOGENOM" id="CLU_078328_0_0_1"/>
<dbReference type="STRING" id="1354746.A0A0B2UKH1"/>
<dbReference type="GO" id="GO:0006352">
    <property type="term" value="P:DNA-templated transcription initiation"/>
    <property type="evidence" value="ECO:0007669"/>
    <property type="project" value="InterPro"/>
</dbReference>
<dbReference type="OrthoDB" id="21060at2759"/>
<evidence type="ECO:0000256" key="1">
    <source>
        <dbReference type="ARBA" id="ARBA00004123"/>
    </source>
</evidence>
<dbReference type="GeneID" id="26261464"/>
<evidence type="ECO:0000313" key="10">
    <source>
        <dbReference type="EMBL" id="KHN69833.1"/>
    </source>
</evidence>
<dbReference type="InterPro" id="IPR007900">
    <property type="entry name" value="TAF4_C"/>
</dbReference>
<evidence type="ECO:0000256" key="4">
    <source>
        <dbReference type="ARBA" id="ARBA00023015"/>
    </source>
</evidence>
<gene>
    <name evidence="10" type="ORF">M896_040250</name>
</gene>
<comment type="function">
    <text evidence="7">Functions as a component of the DNA-binding general transcription factor complex TFIID. Binding of TFIID to a promoter (with or without TATA element) is the initial step in pre-initiation complex (PIC) formation. TFIID plays a key role in the regulation of gene expression by RNA polymerase II through different activities such as transcription activator interaction, core promoter recognition and selectivity, TFIIA and TFIIB interaction, chromatin modification (histone acetylation by TAF1), facilitation of DNA opening and initiation of transcription.</text>
</comment>